<dbReference type="GO" id="GO:0007059">
    <property type="term" value="P:chromosome segregation"/>
    <property type="evidence" value="ECO:0007669"/>
    <property type="project" value="UniProtKB-ARBA"/>
</dbReference>
<dbReference type="Pfam" id="PF06470">
    <property type="entry name" value="SMC_hinge"/>
    <property type="match status" value="1"/>
</dbReference>
<dbReference type="InterPro" id="IPR024704">
    <property type="entry name" value="SMC"/>
</dbReference>
<dbReference type="Gene3D" id="3.40.50.300">
    <property type="entry name" value="P-loop containing nucleotide triphosphate hydrolases"/>
    <property type="match status" value="2"/>
</dbReference>
<protein>
    <submittedName>
        <fullName evidence="5">Chromosome segregation protein sudA</fullName>
    </submittedName>
</protein>
<dbReference type="InterPro" id="IPR027417">
    <property type="entry name" value="P-loop_NTPase"/>
</dbReference>
<dbReference type="GO" id="GO:0016887">
    <property type="term" value="F:ATP hydrolysis activity"/>
    <property type="evidence" value="ECO:0007669"/>
    <property type="project" value="InterPro"/>
</dbReference>
<feature type="coiled-coil region" evidence="2">
    <location>
        <begin position="485"/>
        <end position="568"/>
    </location>
</feature>
<keyword evidence="6" id="KW-1185">Reference proteome</keyword>
<dbReference type="GO" id="GO:0005524">
    <property type="term" value="F:ATP binding"/>
    <property type="evidence" value="ECO:0007669"/>
    <property type="project" value="InterPro"/>
</dbReference>
<dbReference type="GO" id="GO:0005694">
    <property type="term" value="C:chromosome"/>
    <property type="evidence" value="ECO:0007669"/>
    <property type="project" value="InterPro"/>
</dbReference>
<evidence type="ECO:0000256" key="3">
    <source>
        <dbReference type="SAM" id="MobiDB-lite"/>
    </source>
</evidence>
<dbReference type="Gene3D" id="3.30.70.1620">
    <property type="match status" value="1"/>
</dbReference>
<accession>A0A1R1PVB1</accession>
<gene>
    <name evidence="5" type="ORF">AX774_g1552</name>
</gene>
<sequence>MGREERQSLLHEGAGAATMSAYVEITFDNSDHRFPTGKDETVIRRTIGLKKDEYSLDKKSSTRTEETERQRELEEYKRESAKAERQYVMQELEGSMAKRVQLEAIMTEKEKGKRTTKLHKELKETIKRQQENEKKIAAAEQKLLESENLERREKEVLELTEKKYQELQRKAGRLAQFNSVEERNTWIEEKLGHLEETRREFKGQAEILGREEVEIREKIKELQMDEKKQISANAARQDTLKRIQEEVQEQINNRNEVTDSRKDLWRREARLETETKELLQKKQEVERRLCGMVNRSLGQGLQELDQMVAELGLGDKVYGRLYELFEVDQDYQQACEAVAGGSLFHVVVEDDQVAAQLIQELQRRKAGRLTFMPLNVLRTKGSSQARYMQQTQDAIAMVDLVKYEQRVEPAMMQVFGRAVICPTLEVAAGYARSDRLIAVTLDGDRTDGSGVFSGGLNDSKRASRIEVATQLKHLGSEYTDANTKLQHVKSQAEQNTAEIAKINARIQELGKQHTETLEAQTAANLELERLRHEVETCKQQLKTSGQTRNELEINVKTLDIEIDGLGQEMAAKFANKLTQQELAEMTRLAGETDEQRAKVYAATSVREDIQSAKQKLQHENSAFLQRKIESIQQELQVASLGSGSMSHNEISLQLFANHAQDLARASASEESNKQRIAVLDRELADLDMIIDTAQREADQANMILDQLNTKQLQPLMAQSNELVGKKLMLAQKLDRCLSDIRALGVLPDEVFEDQYALEKTGGTTKKSSGSALVKRLVQINSQLRGLGHVNKKAVDQYNNFSRQKQDLVSRRAELDASLDSINKLIHSLDARKEQSIEATYNLVAKNFAQVFETLVPNGKGTLAMVRDDTAARGRRAQYTGVSVNVSFTSKTAESLVTIQQLSGGQKSLVSLALIFAIQRADPAPFYLFDEIDANLDAVYRTAVASLMFDQSRSCQFITTTFRSELLAYADNFYGVVFRNKLSSIASIPKQDAIDFVEHQNV</sequence>
<evidence type="ECO:0000313" key="5">
    <source>
        <dbReference type="EMBL" id="OMH84915.1"/>
    </source>
</evidence>
<evidence type="ECO:0000256" key="1">
    <source>
        <dbReference type="ARBA" id="ARBA00023054"/>
    </source>
</evidence>
<feature type="coiled-coil region" evidence="2">
    <location>
        <begin position="676"/>
        <end position="710"/>
    </location>
</feature>
<dbReference type="AlphaFoldDB" id="A0A1R1PVB1"/>
<dbReference type="Pfam" id="PF02463">
    <property type="entry name" value="SMC_N"/>
    <property type="match status" value="1"/>
</dbReference>
<proteinExistence type="predicted"/>
<evidence type="ECO:0000256" key="2">
    <source>
        <dbReference type="SAM" id="Coils"/>
    </source>
</evidence>
<keyword evidence="1 2" id="KW-0175">Coiled coil</keyword>
<dbReference type="SMART" id="SM00968">
    <property type="entry name" value="SMC_hinge"/>
    <property type="match status" value="1"/>
</dbReference>
<dbReference type="SUPFAM" id="SSF75553">
    <property type="entry name" value="Smc hinge domain"/>
    <property type="match status" value="1"/>
</dbReference>
<feature type="coiled-coil region" evidence="2">
    <location>
        <begin position="119"/>
        <end position="170"/>
    </location>
</feature>
<comment type="caution">
    <text evidence="5">The sequence shown here is derived from an EMBL/GenBank/DDBJ whole genome shotgun (WGS) entry which is preliminary data.</text>
</comment>
<dbReference type="Gene3D" id="1.20.1060.20">
    <property type="match status" value="1"/>
</dbReference>
<dbReference type="InterPro" id="IPR003395">
    <property type="entry name" value="RecF/RecN/SMC_N"/>
</dbReference>
<name>A0A1R1PVB1_ZANCU</name>
<feature type="domain" description="SMC hinge" evidence="4">
    <location>
        <begin position="315"/>
        <end position="431"/>
    </location>
</feature>
<feature type="coiled-coil region" evidence="2">
    <location>
        <begin position="233"/>
        <end position="288"/>
    </location>
</feature>
<organism evidence="5 6">
    <name type="scientific">Zancudomyces culisetae</name>
    <name type="common">Gut fungus</name>
    <name type="synonym">Smittium culisetae</name>
    <dbReference type="NCBI Taxonomy" id="1213189"/>
    <lineage>
        <taxon>Eukaryota</taxon>
        <taxon>Fungi</taxon>
        <taxon>Fungi incertae sedis</taxon>
        <taxon>Zoopagomycota</taxon>
        <taxon>Kickxellomycotina</taxon>
        <taxon>Harpellomycetes</taxon>
        <taxon>Harpellales</taxon>
        <taxon>Legeriomycetaceae</taxon>
        <taxon>Zancudomyces</taxon>
    </lineage>
</organism>
<feature type="region of interest" description="Disordered" evidence="3">
    <location>
        <begin position="53"/>
        <end position="72"/>
    </location>
</feature>
<dbReference type="InterPro" id="IPR036277">
    <property type="entry name" value="SMC_hinge_sf"/>
</dbReference>
<evidence type="ECO:0000259" key="4">
    <source>
        <dbReference type="SMART" id="SM00968"/>
    </source>
</evidence>
<reference evidence="6" key="1">
    <citation type="submission" date="2017-01" db="EMBL/GenBank/DDBJ databases">
        <authorList>
            <person name="Wang Y."/>
            <person name="White M."/>
            <person name="Kvist S."/>
            <person name="Moncalvo J.-M."/>
        </authorList>
    </citation>
    <scope>NUCLEOTIDE SEQUENCE [LARGE SCALE GENOMIC DNA]</scope>
    <source>
        <strain evidence="6">COL-18-3</strain>
    </source>
</reference>
<dbReference type="Proteomes" id="UP000188320">
    <property type="component" value="Unassembled WGS sequence"/>
</dbReference>
<dbReference type="PIRSF" id="PIRSF005719">
    <property type="entry name" value="SMC"/>
    <property type="match status" value="1"/>
</dbReference>
<dbReference type="EMBL" id="LSSK01000131">
    <property type="protein sequence ID" value="OMH84915.1"/>
    <property type="molecule type" value="Genomic_DNA"/>
</dbReference>
<dbReference type="OrthoDB" id="431497at2759"/>
<dbReference type="InterPro" id="IPR010935">
    <property type="entry name" value="SMC_hinge"/>
</dbReference>
<dbReference type="GO" id="GO:0051276">
    <property type="term" value="P:chromosome organization"/>
    <property type="evidence" value="ECO:0007669"/>
    <property type="project" value="InterPro"/>
</dbReference>
<evidence type="ECO:0000313" key="6">
    <source>
        <dbReference type="Proteomes" id="UP000188320"/>
    </source>
</evidence>
<dbReference type="PANTHER" id="PTHR43977">
    <property type="entry name" value="STRUCTURAL MAINTENANCE OF CHROMOSOMES PROTEIN 3"/>
    <property type="match status" value="1"/>
</dbReference>
<dbReference type="SUPFAM" id="SSF52540">
    <property type="entry name" value="P-loop containing nucleoside triphosphate hydrolases"/>
    <property type="match status" value="1"/>
</dbReference>